<keyword evidence="13 19" id="KW-0472">Membrane</keyword>
<feature type="transmembrane region" description="Helical" evidence="19">
    <location>
        <begin position="102"/>
        <end position="127"/>
    </location>
</feature>
<dbReference type="RefSeq" id="XP_028929803.1">
    <property type="nucleotide sequence ID" value="XM_029073970.2"/>
</dbReference>
<feature type="transmembrane region" description="Helical" evidence="19">
    <location>
        <begin position="46"/>
        <end position="69"/>
    </location>
</feature>
<dbReference type="PANTHER" id="PTHR22589">
    <property type="entry name" value="CARNITINE O-ACYLTRANSFERASE"/>
    <property type="match status" value="1"/>
</dbReference>
<dbReference type="GO" id="GO:0008474">
    <property type="term" value="F:palmitoyl-(protein) hydrolase activity"/>
    <property type="evidence" value="ECO:0007669"/>
    <property type="project" value="Ensembl"/>
</dbReference>
<evidence type="ECO:0000256" key="7">
    <source>
        <dbReference type="ARBA" id="ARBA00022692"/>
    </source>
</evidence>
<dbReference type="GO" id="GO:0006631">
    <property type="term" value="P:fatty acid metabolic process"/>
    <property type="evidence" value="ECO:0000318"/>
    <property type="project" value="GO_Central"/>
</dbReference>
<evidence type="ECO:0000256" key="5">
    <source>
        <dbReference type="ARBA" id="ARBA00022448"/>
    </source>
</evidence>
<dbReference type="GO" id="GO:0030424">
    <property type="term" value="C:axon"/>
    <property type="evidence" value="ECO:0007669"/>
    <property type="project" value="Ensembl"/>
</dbReference>
<dbReference type="Bgee" id="ENSOANG00000045910">
    <property type="expression patterns" value="Expressed in testis and 8 other cell types or tissues"/>
</dbReference>
<dbReference type="GO" id="GO:0098794">
    <property type="term" value="C:postsynapse"/>
    <property type="evidence" value="ECO:0007669"/>
    <property type="project" value="Ensembl"/>
</dbReference>
<name>A0A6I8PDG6_ORNAN</name>
<keyword evidence="14 17" id="KW-0012">Acyltransferase</keyword>
<dbReference type="UniPathway" id="UPA00659"/>
<evidence type="ECO:0000256" key="19">
    <source>
        <dbReference type="SAM" id="Phobius"/>
    </source>
</evidence>
<keyword evidence="12" id="KW-0496">Mitochondrion</keyword>
<dbReference type="Gene3D" id="3.30.559.10">
    <property type="entry name" value="Chloramphenicol acetyltransferase-like domain"/>
    <property type="match status" value="1"/>
</dbReference>
<evidence type="ECO:0000256" key="2">
    <source>
        <dbReference type="ARBA" id="ARBA00005005"/>
    </source>
</evidence>
<dbReference type="Gene3D" id="3.30.559.70">
    <property type="entry name" value="Choline/Carnitine o-acyltransferase, domain 2"/>
    <property type="match status" value="1"/>
</dbReference>
<dbReference type="InterPro" id="IPR023213">
    <property type="entry name" value="CAT-like_dom_sf"/>
</dbReference>
<sequence length="795" mass="89989">MAEAHQAAGFRFSGPQEGLEEEFHHQALREVYLSGLRSWKKRISHLWYGFLAGVYPASPLSWLFLFLALQLAPLVQLDPSLGMVGKIKEQLPISGEPLLDGFWGAVASGLFATGLWLLLILTLRLALRLLLSYHGWIYEPHGHVSTTTKAWLALVKIFSGRKPMLYSFQGSLPRLPVPAVQDTVQKYLESVRPLQTDEDFERTMALAQAFQRKEAPRLQWYLRLKSWWAANYVSDWWEEFVYLRARSPLMVNSNYYVMDLLYVNPTRLQAARAGNTVHAMLLYRRRLNRQEIQPMMLAGCLPTCSAQYERMFNTTRIPKLGTDTLQHRRDSQHIAVFHRGRFYRVGLYSAGRLLPPRALEQQFQRILDDPTPPCPGEEHLGALTAAPRDTWAQTRSALWVGGSRNALAAVEEAAFFVTLDDSAQGLRPEEPVTSLDKYAKALLHGKAHDRWFDKSFTLIIFTNGKMGLNVEHSWADAPVVGHMWEFVLAMDSFDLGYSSDGHCWGNPDPTLPIPQRLKWNIPEEVFPSISLALRTARALAADIDFHTFPFTDFGKNLIKRSRTSPDAFLQITLQLAHFRDRGHFCLTYEASMTRMFREGRTETVRSCTRESCAFVRAMEDPDQSDAQRLSLFRVATEKHQALYRAAMTGAGVDRHLFCLAVVARFLNINSPFLSQALSEPWRLSTSQTPIQQSHLFDLKSRPNYVSCGGGFGPVDDKGYGVSYIIIGEDMINFHISCKVSYPETDAHRFGQNIRAALLDIAALFQFGEETTKKAERPPGAASHLKPTGEAGAKRF</sequence>
<comment type="subcellular location">
    <subcellularLocation>
        <location evidence="1">Mitochondrion outer membrane</location>
        <topology evidence="1">Multi-pass membrane protein</topology>
    </subcellularLocation>
</comment>
<comment type="catalytic activity">
    <reaction evidence="15">
        <text>(R)-carnitine + hexadecanoyl-CoA = O-hexadecanoyl-(R)-carnitine + CoA</text>
        <dbReference type="Rhea" id="RHEA:12661"/>
        <dbReference type="ChEBI" id="CHEBI:16347"/>
        <dbReference type="ChEBI" id="CHEBI:17490"/>
        <dbReference type="ChEBI" id="CHEBI:57287"/>
        <dbReference type="ChEBI" id="CHEBI:57379"/>
        <dbReference type="EC" id="2.3.1.21"/>
    </reaction>
    <physiologicalReaction direction="left-to-right" evidence="15">
        <dbReference type="Rhea" id="RHEA:12662"/>
    </physiologicalReaction>
</comment>
<dbReference type="GO" id="GO:0004095">
    <property type="term" value="F:carnitine O-palmitoyltransferase activity"/>
    <property type="evidence" value="ECO:0007669"/>
    <property type="project" value="UniProtKB-EC"/>
</dbReference>
<evidence type="ECO:0000259" key="21">
    <source>
        <dbReference type="Pfam" id="PF16484"/>
    </source>
</evidence>
<keyword evidence="10 19" id="KW-1133">Transmembrane helix</keyword>
<dbReference type="GO" id="GO:0099072">
    <property type="term" value="P:regulation of postsynaptic membrane neurotransmitter receptor levels"/>
    <property type="evidence" value="ECO:0007669"/>
    <property type="project" value="Ensembl"/>
</dbReference>
<organism evidence="22 23">
    <name type="scientific">Ornithorhynchus anatinus</name>
    <name type="common">Duckbill platypus</name>
    <dbReference type="NCBI Taxonomy" id="9258"/>
    <lineage>
        <taxon>Eukaryota</taxon>
        <taxon>Metazoa</taxon>
        <taxon>Chordata</taxon>
        <taxon>Craniata</taxon>
        <taxon>Vertebrata</taxon>
        <taxon>Euteleostomi</taxon>
        <taxon>Mammalia</taxon>
        <taxon>Monotremata</taxon>
        <taxon>Ornithorhynchidae</taxon>
        <taxon>Ornithorhynchus</taxon>
    </lineage>
</organism>
<dbReference type="InterPro" id="IPR000542">
    <property type="entry name" value="Carn_acyl_trans"/>
</dbReference>
<reference evidence="22" key="3">
    <citation type="submission" date="2025-09" db="UniProtKB">
        <authorList>
            <consortium name="Ensembl"/>
        </authorList>
    </citation>
    <scope>IDENTIFICATION</scope>
    <source>
        <strain evidence="22">Glennie</strain>
    </source>
</reference>
<dbReference type="EC" id="2.3.1.21" evidence="4"/>
<dbReference type="Pfam" id="PF16484">
    <property type="entry name" value="CPT_N"/>
    <property type="match status" value="1"/>
</dbReference>
<keyword evidence="23" id="KW-1185">Reference proteome</keyword>
<feature type="region of interest" description="Disordered" evidence="18">
    <location>
        <begin position="771"/>
        <end position="795"/>
    </location>
</feature>
<dbReference type="AlphaFoldDB" id="A0A6I8PDG6"/>
<dbReference type="PANTHER" id="PTHR22589:SF55">
    <property type="entry name" value="CARNITINE O-PALMITOYLTRANSFERASE 1, BRAIN ISOFORM"/>
    <property type="match status" value="1"/>
</dbReference>
<dbReference type="GO" id="GO:0098978">
    <property type="term" value="C:glutamatergic synapse"/>
    <property type="evidence" value="ECO:0007669"/>
    <property type="project" value="Ensembl"/>
</dbReference>
<dbReference type="Proteomes" id="UP000002279">
    <property type="component" value="Chromosome 10"/>
</dbReference>
<dbReference type="InterPro" id="IPR039551">
    <property type="entry name" value="Cho/carn_acyl_trans"/>
</dbReference>
<evidence type="ECO:0000256" key="12">
    <source>
        <dbReference type="ARBA" id="ARBA00023128"/>
    </source>
</evidence>
<dbReference type="InterPro" id="IPR032476">
    <property type="entry name" value="CPT_N"/>
</dbReference>
<dbReference type="GO" id="GO:0032281">
    <property type="term" value="C:AMPA glutamate receptor complex"/>
    <property type="evidence" value="ECO:0007669"/>
    <property type="project" value="Ensembl"/>
</dbReference>
<dbReference type="OrthoDB" id="240216at2759"/>
<dbReference type="Pfam" id="PF00755">
    <property type="entry name" value="Carn_acyltransf"/>
    <property type="match status" value="1"/>
</dbReference>
<dbReference type="GeneTree" id="ENSGT01150000286917"/>
<dbReference type="GO" id="GO:0009437">
    <property type="term" value="P:carnitine metabolic process"/>
    <property type="evidence" value="ECO:0000318"/>
    <property type="project" value="GO_Central"/>
</dbReference>
<evidence type="ECO:0000259" key="20">
    <source>
        <dbReference type="Pfam" id="PF00755"/>
    </source>
</evidence>
<evidence type="ECO:0000256" key="17">
    <source>
        <dbReference type="RuleBase" id="RU003801"/>
    </source>
</evidence>
<dbReference type="PROSITE" id="PS00440">
    <property type="entry name" value="ACYLTRANSF_C_2"/>
    <property type="match status" value="1"/>
</dbReference>
<evidence type="ECO:0000256" key="3">
    <source>
        <dbReference type="ARBA" id="ARBA00005232"/>
    </source>
</evidence>
<evidence type="ECO:0000256" key="4">
    <source>
        <dbReference type="ARBA" id="ARBA00013243"/>
    </source>
</evidence>
<evidence type="ECO:0000256" key="6">
    <source>
        <dbReference type="ARBA" id="ARBA00022679"/>
    </source>
</evidence>
<dbReference type="FunFam" id="3.30.559.10:FF:000002">
    <property type="entry name" value="carnitine O-palmitoyltransferase 1, liver isoform"/>
    <property type="match status" value="1"/>
</dbReference>
<dbReference type="Ensembl" id="ENSOANT00000060177.1">
    <property type="protein sequence ID" value="ENSOANP00000051915.1"/>
    <property type="gene ID" value="ENSOANG00000045910.1"/>
</dbReference>
<evidence type="ECO:0000313" key="22">
    <source>
        <dbReference type="Ensembl" id="ENSOANP00000051915.1"/>
    </source>
</evidence>
<dbReference type="RefSeq" id="XP_028929802.1">
    <property type="nucleotide sequence ID" value="XM_029073969.2"/>
</dbReference>
<dbReference type="InterPro" id="IPR042231">
    <property type="entry name" value="Cho/carn_acyl_trans_2"/>
</dbReference>
<dbReference type="GeneID" id="100681838"/>
<dbReference type="GO" id="GO:0005741">
    <property type="term" value="C:mitochondrial outer membrane"/>
    <property type="evidence" value="ECO:0007669"/>
    <property type="project" value="UniProtKB-SubCell"/>
</dbReference>
<dbReference type="OMA" id="VYSEQWQ"/>
<feature type="domain" description="Choline/carnitine acyltransferase" evidence="20">
    <location>
        <begin position="175"/>
        <end position="754"/>
    </location>
</feature>
<keyword evidence="5" id="KW-0813">Transport</keyword>
<gene>
    <name evidence="22" type="primary">CPT1C</name>
</gene>
<dbReference type="InParanoid" id="A0A6I8PDG6"/>
<evidence type="ECO:0000256" key="1">
    <source>
        <dbReference type="ARBA" id="ARBA00004374"/>
    </source>
</evidence>
<comment type="similarity">
    <text evidence="3 17">Belongs to the carnitine/choline acetyltransferase family.</text>
</comment>
<evidence type="ECO:0000256" key="16">
    <source>
        <dbReference type="PIRSR" id="PIRSR600542-1"/>
    </source>
</evidence>
<keyword evidence="6 17" id="KW-0808">Transferase</keyword>
<dbReference type="SUPFAM" id="SSF52777">
    <property type="entry name" value="CoA-dependent acyltransferases"/>
    <property type="match status" value="2"/>
</dbReference>
<dbReference type="CTD" id="126129"/>
<keyword evidence="8" id="KW-1000">Mitochondrion outer membrane</keyword>
<feature type="active site" description="Proton acceptor" evidence="16">
    <location>
        <position position="472"/>
    </location>
</feature>
<comment type="pathway">
    <text evidence="2">Lipid metabolism; fatty acid beta-oxidation.</text>
</comment>
<reference evidence="22" key="2">
    <citation type="submission" date="2025-08" db="UniProtKB">
        <authorList>
            <consortium name="Ensembl"/>
        </authorList>
    </citation>
    <scope>IDENTIFICATION</scope>
    <source>
        <strain evidence="22">Glennie</strain>
    </source>
</reference>
<evidence type="ECO:0000256" key="18">
    <source>
        <dbReference type="SAM" id="MobiDB-lite"/>
    </source>
</evidence>
<accession>A0A6I8PDG6</accession>
<dbReference type="FunCoup" id="A0A6I8PDG6">
    <property type="interactions" value="515"/>
</dbReference>
<evidence type="ECO:0000256" key="10">
    <source>
        <dbReference type="ARBA" id="ARBA00022989"/>
    </source>
</evidence>
<evidence type="ECO:0000313" key="23">
    <source>
        <dbReference type="Proteomes" id="UP000002279"/>
    </source>
</evidence>
<dbReference type="GO" id="GO:0015909">
    <property type="term" value="P:long-chain fatty acid transport"/>
    <property type="evidence" value="ECO:0007669"/>
    <property type="project" value="UniProtKB-ARBA"/>
</dbReference>
<dbReference type="GO" id="GO:0030425">
    <property type="term" value="C:dendrite"/>
    <property type="evidence" value="ECO:0007669"/>
    <property type="project" value="Ensembl"/>
</dbReference>
<dbReference type="Gene3D" id="6.10.250.1760">
    <property type="match status" value="1"/>
</dbReference>
<evidence type="ECO:0000256" key="14">
    <source>
        <dbReference type="ARBA" id="ARBA00023315"/>
    </source>
</evidence>
<evidence type="ECO:0000256" key="13">
    <source>
        <dbReference type="ARBA" id="ARBA00023136"/>
    </source>
</evidence>
<proteinExistence type="inferred from homology"/>
<dbReference type="KEGG" id="oaa:100681838"/>
<protein>
    <recommendedName>
        <fullName evidence="4">carnitine O-palmitoyltransferase</fullName>
        <ecNumber evidence="4">2.3.1.21</ecNumber>
    </recommendedName>
</protein>
<evidence type="ECO:0000256" key="11">
    <source>
        <dbReference type="ARBA" id="ARBA00023098"/>
    </source>
</evidence>
<evidence type="ECO:0000256" key="15">
    <source>
        <dbReference type="ARBA" id="ARBA00048480"/>
    </source>
</evidence>
<keyword evidence="7 19" id="KW-0812">Transmembrane</keyword>
<evidence type="ECO:0000256" key="8">
    <source>
        <dbReference type="ARBA" id="ARBA00022787"/>
    </source>
</evidence>
<feature type="domain" description="Carnitine O-palmitoyltransferase N-terminal" evidence="21">
    <location>
        <begin position="1"/>
        <end position="47"/>
    </location>
</feature>
<dbReference type="PROSITE" id="PS00439">
    <property type="entry name" value="ACYLTRANSF_C_1"/>
    <property type="match status" value="1"/>
</dbReference>
<dbReference type="FunFam" id="3.30.559.70:FF:000001">
    <property type="entry name" value="Carnitine O-palmitoyltransferase 1, liver isoform"/>
    <property type="match status" value="1"/>
</dbReference>
<dbReference type="GO" id="GO:0005789">
    <property type="term" value="C:endoplasmic reticulum membrane"/>
    <property type="evidence" value="ECO:0000318"/>
    <property type="project" value="GO_Central"/>
</dbReference>
<evidence type="ECO:0000256" key="9">
    <source>
        <dbReference type="ARBA" id="ARBA00022832"/>
    </source>
</evidence>
<keyword evidence="9" id="KW-0276">Fatty acid metabolism</keyword>
<keyword evidence="11" id="KW-0443">Lipid metabolism</keyword>
<reference evidence="22 23" key="1">
    <citation type="journal article" date="2008" name="Nature">
        <title>Genome analysis of the platypus reveals unique signatures of evolution.</title>
        <authorList>
            <person name="Warren W.C."/>
            <person name="Hillier L.W."/>
            <person name="Marshall Graves J.A."/>
            <person name="Birney E."/>
            <person name="Ponting C.P."/>
            <person name="Grutzner F."/>
            <person name="Belov K."/>
            <person name="Miller W."/>
            <person name="Clarke L."/>
            <person name="Chinwalla A.T."/>
            <person name="Yang S.P."/>
            <person name="Heger A."/>
            <person name="Locke D.P."/>
            <person name="Miethke P."/>
            <person name="Waters P.D."/>
            <person name="Veyrunes F."/>
            <person name="Fulton L."/>
            <person name="Fulton B."/>
            <person name="Graves T."/>
            <person name="Wallis J."/>
            <person name="Puente X.S."/>
            <person name="Lopez-Otin C."/>
            <person name="Ordonez G.R."/>
            <person name="Eichler E.E."/>
            <person name="Chen L."/>
            <person name="Cheng Z."/>
            <person name="Deakin J.E."/>
            <person name="Alsop A."/>
            <person name="Thompson K."/>
            <person name="Kirby P."/>
            <person name="Papenfuss A.T."/>
            <person name="Wakefield M.J."/>
            <person name="Olender T."/>
            <person name="Lancet D."/>
            <person name="Huttley G.A."/>
            <person name="Smit A.F."/>
            <person name="Pask A."/>
            <person name="Temple-Smith P."/>
            <person name="Batzer M.A."/>
            <person name="Walker J.A."/>
            <person name="Konkel M.K."/>
            <person name="Harris R.S."/>
            <person name="Whittington C.M."/>
            <person name="Wong E.S."/>
            <person name="Gemmell N.J."/>
            <person name="Buschiazzo E."/>
            <person name="Vargas Jentzsch I.M."/>
            <person name="Merkel A."/>
            <person name="Schmitz J."/>
            <person name="Zemann A."/>
            <person name="Churakov G."/>
            <person name="Kriegs J.O."/>
            <person name="Brosius J."/>
            <person name="Murchison E.P."/>
            <person name="Sachidanandam R."/>
            <person name="Smith C."/>
            <person name="Hannon G.J."/>
            <person name="Tsend-Ayush E."/>
            <person name="McMillan D."/>
            <person name="Attenborough R."/>
            <person name="Rens W."/>
            <person name="Ferguson-Smith M."/>
            <person name="Lefevre C.M."/>
            <person name="Sharp J.A."/>
            <person name="Nicholas K.R."/>
            <person name="Ray D.A."/>
            <person name="Kube M."/>
            <person name="Reinhardt R."/>
            <person name="Pringle T.H."/>
            <person name="Taylor J."/>
            <person name="Jones R.C."/>
            <person name="Nixon B."/>
            <person name="Dacheux J.L."/>
            <person name="Niwa H."/>
            <person name="Sekita Y."/>
            <person name="Huang X."/>
            <person name="Stark A."/>
            <person name="Kheradpour P."/>
            <person name="Kellis M."/>
            <person name="Flicek P."/>
            <person name="Chen Y."/>
            <person name="Webber C."/>
            <person name="Hardison R."/>
            <person name="Nelson J."/>
            <person name="Hallsworth-Pepin K."/>
            <person name="Delehaunty K."/>
            <person name="Markovic C."/>
            <person name="Minx P."/>
            <person name="Feng Y."/>
            <person name="Kremitzki C."/>
            <person name="Mitreva M."/>
            <person name="Glasscock J."/>
            <person name="Wylie T."/>
            <person name="Wohldmann P."/>
            <person name="Thiru P."/>
            <person name="Nhan M.N."/>
            <person name="Pohl C.S."/>
            <person name="Smith S.M."/>
            <person name="Hou S."/>
            <person name="Nefedov M."/>
            <person name="de Jong P.J."/>
            <person name="Renfree M.B."/>
            <person name="Mardis E.R."/>
            <person name="Wilson R.K."/>
        </authorList>
    </citation>
    <scope>NUCLEOTIDE SEQUENCE [LARGE SCALE GENOMIC DNA]</scope>
    <source>
        <strain evidence="22 23">Glennie</strain>
    </source>
</reference>
<dbReference type="GO" id="GO:0006635">
    <property type="term" value="P:fatty acid beta-oxidation"/>
    <property type="evidence" value="ECO:0007669"/>
    <property type="project" value="UniProtKB-UniPathway"/>
</dbReference>